<evidence type="ECO:0000313" key="8">
    <source>
        <dbReference type="Proteomes" id="UP000642070"/>
    </source>
</evidence>
<evidence type="ECO:0000313" key="7">
    <source>
        <dbReference type="EMBL" id="GGM67317.1"/>
    </source>
</evidence>
<evidence type="ECO:0000256" key="5">
    <source>
        <dbReference type="ARBA" id="ARBA00023033"/>
    </source>
</evidence>
<dbReference type="Pfam" id="PF01494">
    <property type="entry name" value="FAD_binding_3"/>
    <property type="match status" value="1"/>
</dbReference>
<reference evidence="7" key="1">
    <citation type="journal article" date="2014" name="Int. J. Syst. Evol. Microbiol.">
        <title>Complete genome sequence of Corynebacterium casei LMG S-19264T (=DSM 44701T), isolated from a smear-ripened cheese.</title>
        <authorList>
            <consortium name="US DOE Joint Genome Institute (JGI-PGF)"/>
            <person name="Walter F."/>
            <person name="Albersmeier A."/>
            <person name="Kalinowski J."/>
            <person name="Ruckert C."/>
        </authorList>
    </citation>
    <scope>NUCLEOTIDE SEQUENCE</scope>
    <source>
        <strain evidence="7">JCM 19831</strain>
    </source>
</reference>
<dbReference type="InterPro" id="IPR050493">
    <property type="entry name" value="FAD-dep_Monooxygenase_BioMet"/>
</dbReference>
<feature type="domain" description="FAD-binding" evidence="6">
    <location>
        <begin position="5"/>
        <end position="341"/>
    </location>
</feature>
<keyword evidence="2" id="KW-0285">Flavoprotein</keyword>
<dbReference type="EMBL" id="BMPI01000055">
    <property type="protein sequence ID" value="GGM67317.1"/>
    <property type="molecule type" value="Genomic_DNA"/>
</dbReference>
<dbReference type="Gene3D" id="3.50.50.60">
    <property type="entry name" value="FAD/NAD(P)-binding domain"/>
    <property type="match status" value="1"/>
</dbReference>
<dbReference type="PRINTS" id="PR00420">
    <property type="entry name" value="RNGMNOXGNASE"/>
</dbReference>
<comment type="cofactor">
    <cofactor evidence="1">
        <name>FAD</name>
        <dbReference type="ChEBI" id="CHEBI:57692"/>
    </cofactor>
</comment>
<reference evidence="7" key="2">
    <citation type="submission" date="2020-09" db="EMBL/GenBank/DDBJ databases">
        <authorList>
            <person name="Sun Q."/>
            <person name="Ohkuma M."/>
        </authorList>
    </citation>
    <scope>NUCLEOTIDE SEQUENCE</scope>
    <source>
        <strain evidence="7">JCM 19831</strain>
    </source>
</reference>
<accession>A0A917X3V5</accession>
<dbReference type="Proteomes" id="UP000642070">
    <property type="component" value="Unassembled WGS sequence"/>
</dbReference>
<evidence type="ECO:0000259" key="6">
    <source>
        <dbReference type="Pfam" id="PF01494"/>
    </source>
</evidence>
<dbReference type="AlphaFoldDB" id="A0A917X3V5"/>
<dbReference type="PROSITE" id="PS51257">
    <property type="entry name" value="PROKAR_LIPOPROTEIN"/>
    <property type="match status" value="1"/>
</dbReference>
<dbReference type="InterPro" id="IPR036188">
    <property type="entry name" value="FAD/NAD-bd_sf"/>
</dbReference>
<proteinExistence type="predicted"/>
<evidence type="ECO:0000256" key="2">
    <source>
        <dbReference type="ARBA" id="ARBA00022630"/>
    </source>
</evidence>
<comment type="caution">
    <text evidence="7">The sequence shown here is derived from an EMBL/GenBank/DDBJ whole genome shotgun (WGS) entry which is preliminary data.</text>
</comment>
<protein>
    <submittedName>
        <fullName evidence="7">Salicylate hydroxylase</fullName>
    </submittedName>
</protein>
<gene>
    <name evidence="7" type="ORF">GCM10007977_081360</name>
</gene>
<dbReference type="InterPro" id="IPR002938">
    <property type="entry name" value="FAD-bd"/>
</dbReference>
<keyword evidence="3" id="KW-0274">FAD</keyword>
<keyword evidence="8" id="KW-1185">Reference proteome</keyword>
<keyword evidence="4" id="KW-0560">Oxidoreductase</keyword>
<evidence type="ECO:0000256" key="1">
    <source>
        <dbReference type="ARBA" id="ARBA00001974"/>
    </source>
</evidence>
<keyword evidence="5" id="KW-0503">Monooxygenase</keyword>
<dbReference type="SUPFAM" id="SSF51905">
    <property type="entry name" value="FAD/NAD(P)-binding domain"/>
    <property type="match status" value="1"/>
</dbReference>
<evidence type="ECO:0000256" key="3">
    <source>
        <dbReference type="ARBA" id="ARBA00022827"/>
    </source>
</evidence>
<dbReference type="GO" id="GO:0004497">
    <property type="term" value="F:monooxygenase activity"/>
    <property type="evidence" value="ECO:0007669"/>
    <property type="project" value="UniProtKB-KW"/>
</dbReference>
<dbReference type="GO" id="GO:0071949">
    <property type="term" value="F:FAD binding"/>
    <property type="evidence" value="ECO:0007669"/>
    <property type="project" value="InterPro"/>
</dbReference>
<evidence type="ECO:0000256" key="4">
    <source>
        <dbReference type="ARBA" id="ARBA00023002"/>
    </source>
</evidence>
<dbReference type="PANTHER" id="PTHR13789">
    <property type="entry name" value="MONOOXYGENASE"/>
    <property type="match status" value="1"/>
</dbReference>
<dbReference type="RefSeq" id="WP_190255392.1">
    <property type="nucleotide sequence ID" value="NZ_BMPI01000055.1"/>
</dbReference>
<name>A0A917X3V5_9ACTN</name>
<organism evidence="7 8">
    <name type="scientific">Dactylosporangium sucinum</name>
    <dbReference type="NCBI Taxonomy" id="1424081"/>
    <lineage>
        <taxon>Bacteria</taxon>
        <taxon>Bacillati</taxon>
        <taxon>Actinomycetota</taxon>
        <taxon>Actinomycetes</taxon>
        <taxon>Micromonosporales</taxon>
        <taxon>Micromonosporaceae</taxon>
        <taxon>Dactylosporangium</taxon>
    </lineage>
</organism>
<dbReference type="PANTHER" id="PTHR13789:SF318">
    <property type="entry name" value="GERANYLGERANYL DIPHOSPHATE REDUCTASE"/>
    <property type="match status" value="1"/>
</dbReference>
<sequence length="410" mass="43944">MHDRILIVGGGIGGVATALACARKGIAVRVLERAPVIAEVGAGLQVGPNAWRALTSLGVIGRLERSAVLPRRAVMLDVTTGEEITSLDFGPGFVSRYGAPYAVMHRGDLLTALIEECKATGLVTLEPAKEVVDLTQTAAAATVRCADGSTHRAAAVVGADGLRSTVRRFLLGEEAPLVSRYVVYRGTIPRPAHAEDAVMLWVGDKIHYIQYPVRGGQVLNQVASFASDRGDPGADDWGTPEELAERFAGVCEYVRDGMRSLDTAKRWLLHDRRPAAGWAQGRVVLLGDAAHPMQQYLAQGACQALEDAVALGEAVAASPDDLPGALQKFEAVRYPRAAAVQQVTRYFGEICHLGGVPGTLRNHVLGARTATDYGHVDWLYRAHSDDAVPALPQLPAHLNLYPHELAREIR</sequence>
<dbReference type="SUPFAM" id="SSF54373">
    <property type="entry name" value="FAD-linked reductases, C-terminal domain"/>
    <property type="match status" value="1"/>
</dbReference>